<dbReference type="OrthoDB" id="529367at2759"/>
<dbReference type="PANTHER" id="PTHR20855">
    <property type="entry name" value="ADIPOR/PROGESTIN RECEPTOR-RELATED"/>
    <property type="match status" value="1"/>
</dbReference>
<evidence type="ECO:0000256" key="4">
    <source>
        <dbReference type="ARBA" id="ARBA00022989"/>
    </source>
</evidence>
<feature type="transmembrane region" description="Helical" evidence="7">
    <location>
        <begin position="100"/>
        <end position="120"/>
    </location>
</feature>
<feature type="transmembrane region" description="Helical" evidence="7">
    <location>
        <begin position="28"/>
        <end position="49"/>
    </location>
</feature>
<evidence type="ECO:0000256" key="3">
    <source>
        <dbReference type="ARBA" id="ARBA00022692"/>
    </source>
</evidence>
<keyword evidence="9" id="KW-1185">Reference proteome</keyword>
<dbReference type="GO" id="GO:0038023">
    <property type="term" value="F:signaling receptor activity"/>
    <property type="evidence" value="ECO:0007669"/>
    <property type="project" value="TreeGrafter"/>
</dbReference>
<evidence type="ECO:0000313" key="9">
    <source>
        <dbReference type="Proteomes" id="UP000749646"/>
    </source>
</evidence>
<proteinExistence type="inferred from homology"/>
<comment type="similarity">
    <text evidence="2">Belongs to the ADIPOR family.</text>
</comment>
<organism evidence="8 9">
    <name type="scientific">Modicella reniformis</name>
    <dbReference type="NCBI Taxonomy" id="1440133"/>
    <lineage>
        <taxon>Eukaryota</taxon>
        <taxon>Fungi</taxon>
        <taxon>Fungi incertae sedis</taxon>
        <taxon>Mucoromycota</taxon>
        <taxon>Mortierellomycotina</taxon>
        <taxon>Mortierellomycetes</taxon>
        <taxon>Mortierellales</taxon>
        <taxon>Mortierellaceae</taxon>
        <taxon>Modicella</taxon>
    </lineage>
</organism>
<dbReference type="EMBL" id="JAAAHW010006719">
    <property type="protein sequence ID" value="KAF9956010.1"/>
    <property type="molecule type" value="Genomic_DNA"/>
</dbReference>
<evidence type="ECO:0000256" key="7">
    <source>
        <dbReference type="SAM" id="Phobius"/>
    </source>
</evidence>
<feature type="transmembrane region" description="Helical" evidence="7">
    <location>
        <begin position="61"/>
        <end position="80"/>
    </location>
</feature>
<dbReference type="PANTHER" id="PTHR20855:SF52">
    <property type="entry name" value="ADIPONECTIN RECEPTOR PROTEIN"/>
    <property type="match status" value="1"/>
</dbReference>
<sequence>MKCRSGCVTTQPSEQDIAGRPLVTAINIWTHLLGALVCIVVAPITYFKIFNVMDTIRWTDVVVFYIFMAGAIICLSMSALFHTVSCHSEPVCHQWNRCDYVGIVFLIAGSFYPAIFYGFYCFRIWQVTYIAMITIFGAATIVTVIKPKFRTPQYRWVRSCMFLAMGLSAVFPVIHGLVLYGFNLAQKAIALNYMIVMGSSYVIGALLYGSRTPERFFPGKVDYFGASHQIFHVLVLVGVWTHFMGVTESMKFWHSVNDNCEISIDQMRTMFQ</sequence>
<evidence type="ECO:0000313" key="8">
    <source>
        <dbReference type="EMBL" id="KAF9956010.1"/>
    </source>
</evidence>
<dbReference type="GO" id="GO:0016020">
    <property type="term" value="C:membrane"/>
    <property type="evidence" value="ECO:0007669"/>
    <property type="project" value="UniProtKB-SubCell"/>
</dbReference>
<evidence type="ECO:0000256" key="5">
    <source>
        <dbReference type="ARBA" id="ARBA00023136"/>
    </source>
</evidence>
<feature type="binding site" evidence="6">
    <location>
        <position position="228"/>
    </location>
    <ligand>
        <name>Zn(2+)</name>
        <dbReference type="ChEBI" id="CHEBI:29105"/>
    </ligand>
</feature>
<keyword evidence="6" id="KW-0479">Metal-binding</keyword>
<feature type="binding site" evidence="6">
    <location>
        <position position="82"/>
    </location>
    <ligand>
        <name>Zn(2+)</name>
        <dbReference type="ChEBI" id="CHEBI:29105"/>
    </ligand>
</feature>
<feature type="transmembrane region" description="Helical" evidence="7">
    <location>
        <begin position="161"/>
        <end position="182"/>
    </location>
</feature>
<keyword evidence="4 7" id="KW-1133">Transmembrane helix</keyword>
<dbReference type="GO" id="GO:0006882">
    <property type="term" value="P:intracellular zinc ion homeostasis"/>
    <property type="evidence" value="ECO:0007669"/>
    <property type="project" value="TreeGrafter"/>
</dbReference>
<dbReference type="Proteomes" id="UP000749646">
    <property type="component" value="Unassembled WGS sequence"/>
</dbReference>
<gene>
    <name evidence="8" type="ORF">BGZ65_003038</name>
</gene>
<evidence type="ECO:0000256" key="6">
    <source>
        <dbReference type="PIRSR" id="PIRSR604254-1"/>
    </source>
</evidence>
<feature type="transmembrane region" description="Helical" evidence="7">
    <location>
        <begin position="229"/>
        <end position="246"/>
    </location>
</feature>
<evidence type="ECO:0000256" key="2">
    <source>
        <dbReference type="ARBA" id="ARBA00007018"/>
    </source>
</evidence>
<dbReference type="AlphaFoldDB" id="A0A9P6LZU2"/>
<feature type="transmembrane region" description="Helical" evidence="7">
    <location>
        <begin position="189"/>
        <end position="209"/>
    </location>
</feature>
<comment type="subcellular location">
    <subcellularLocation>
        <location evidence="1">Membrane</location>
        <topology evidence="1">Multi-pass membrane protein</topology>
    </subcellularLocation>
</comment>
<feature type="transmembrane region" description="Helical" evidence="7">
    <location>
        <begin position="127"/>
        <end position="145"/>
    </location>
</feature>
<dbReference type="InterPro" id="IPR004254">
    <property type="entry name" value="AdipoR/HlyIII-related"/>
</dbReference>
<accession>A0A9P6LZU2</accession>
<keyword evidence="3 7" id="KW-0812">Transmembrane</keyword>
<comment type="caution">
    <text evidence="8">The sequence shown here is derived from an EMBL/GenBank/DDBJ whole genome shotgun (WGS) entry which is preliminary data.</text>
</comment>
<keyword evidence="5 7" id="KW-0472">Membrane</keyword>
<dbReference type="GO" id="GO:0046872">
    <property type="term" value="F:metal ion binding"/>
    <property type="evidence" value="ECO:0007669"/>
    <property type="project" value="UniProtKB-KW"/>
</dbReference>
<name>A0A9P6LZU2_9FUNG</name>
<protein>
    <submittedName>
        <fullName evidence="8">Uncharacterized protein</fullName>
    </submittedName>
</protein>
<evidence type="ECO:0000256" key="1">
    <source>
        <dbReference type="ARBA" id="ARBA00004141"/>
    </source>
</evidence>
<dbReference type="Pfam" id="PF03006">
    <property type="entry name" value="HlyIII"/>
    <property type="match status" value="1"/>
</dbReference>
<reference evidence="8" key="1">
    <citation type="journal article" date="2020" name="Fungal Divers.">
        <title>Resolving the Mortierellaceae phylogeny through synthesis of multi-gene phylogenetics and phylogenomics.</title>
        <authorList>
            <person name="Vandepol N."/>
            <person name="Liber J."/>
            <person name="Desiro A."/>
            <person name="Na H."/>
            <person name="Kennedy M."/>
            <person name="Barry K."/>
            <person name="Grigoriev I.V."/>
            <person name="Miller A.N."/>
            <person name="O'Donnell K."/>
            <person name="Stajich J.E."/>
            <person name="Bonito G."/>
        </authorList>
    </citation>
    <scope>NUCLEOTIDE SEQUENCE</scope>
    <source>
        <strain evidence="8">MES-2147</strain>
    </source>
</reference>
<feature type="binding site" evidence="6">
    <location>
        <position position="232"/>
    </location>
    <ligand>
        <name>Zn(2+)</name>
        <dbReference type="ChEBI" id="CHEBI:29105"/>
    </ligand>
</feature>
<keyword evidence="6" id="KW-0862">Zinc</keyword>